<dbReference type="CDD" id="cd19941">
    <property type="entry name" value="TIL"/>
    <property type="match status" value="1"/>
</dbReference>
<dbReference type="Pfam" id="PF01826">
    <property type="entry name" value="TIL"/>
    <property type="match status" value="1"/>
</dbReference>
<protein>
    <submittedName>
        <fullName evidence="3">Putative tick til 1</fullName>
    </submittedName>
</protein>
<dbReference type="Gene3D" id="2.10.25.10">
    <property type="entry name" value="Laminin"/>
    <property type="match status" value="1"/>
</dbReference>
<evidence type="ECO:0000313" key="3">
    <source>
        <dbReference type="EMBL" id="JAT92036.1"/>
    </source>
</evidence>
<dbReference type="EMBL" id="GFAC01007152">
    <property type="protein sequence ID" value="JAT92036.1"/>
    <property type="molecule type" value="mRNA"/>
</dbReference>
<evidence type="ECO:0000256" key="1">
    <source>
        <dbReference type="SAM" id="SignalP"/>
    </source>
</evidence>
<dbReference type="SUPFAM" id="SSF57567">
    <property type="entry name" value="Serine protease inhibitors"/>
    <property type="match status" value="1"/>
</dbReference>
<dbReference type="AlphaFoldDB" id="A0A1E1WZ39"/>
<feature type="signal peptide" evidence="1">
    <location>
        <begin position="1"/>
        <end position="24"/>
    </location>
</feature>
<organism evidence="3">
    <name type="scientific">Amblyomma aureolatum</name>
    <dbReference type="NCBI Taxonomy" id="187763"/>
    <lineage>
        <taxon>Eukaryota</taxon>
        <taxon>Metazoa</taxon>
        <taxon>Ecdysozoa</taxon>
        <taxon>Arthropoda</taxon>
        <taxon>Chelicerata</taxon>
        <taxon>Arachnida</taxon>
        <taxon>Acari</taxon>
        <taxon>Parasitiformes</taxon>
        <taxon>Ixodida</taxon>
        <taxon>Ixodoidea</taxon>
        <taxon>Ixodidae</taxon>
        <taxon>Amblyomminae</taxon>
        <taxon>Amblyomma</taxon>
    </lineage>
</organism>
<feature type="chain" id="PRO_5009115791" evidence="1">
    <location>
        <begin position="25"/>
        <end position="165"/>
    </location>
</feature>
<feature type="domain" description="TIL" evidence="2">
    <location>
        <begin position="53"/>
        <end position="109"/>
    </location>
</feature>
<reference evidence="3" key="1">
    <citation type="journal article" date="2017" name="Front. Cell. Infect. Microbiol.">
        <title>The Distinct Transcriptional Response of the Midgut of Amblyomma sculptum and Amblyomma aureolatum Ticks to Rickettsia rickettsii Correlates to Their Differences in Susceptibility to Infection.</title>
        <authorList>
            <person name="Martins L.A."/>
            <person name="Galletti M.F.B.M."/>
            <person name="Ribeiro J.M."/>
            <person name="Fujita A."/>
            <person name="Costa F.B."/>
            <person name="Labruna M.B."/>
            <person name="Daffre S."/>
            <person name="Fogaca A.C."/>
        </authorList>
    </citation>
    <scope>NUCLEOTIDE SEQUENCE</scope>
</reference>
<dbReference type="InterPro" id="IPR036084">
    <property type="entry name" value="Ser_inhib-like_sf"/>
</dbReference>
<dbReference type="InterPro" id="IPR002919">
    <property type="entry name" value="TIL_dom"/>
</dbReference>
<keyword evidence="1" id="KW-0732">Signal</keyword>
<name>A0A1E1WZ39_9ACAR</name>
<proteinExistence type="evidence at transcript level"/>
<accession>A0A1E1WZ39</accession>
<evidence type="ECO:0000259" key="2">
    <source>
        <dbReference type="Pfam" id="PF01826"/>
    </source>
</evidence>
<sequence>MPNLATMGVLLLVAVCAYILQASAELPTSQAAARRPGINAGGFRPLPPWFRGCRRHEEYKQCVSSTCSELKCWKRKLGPFCTKDCRSGCFCKKGFFRNKWGKCVRSHKCNEYSRPRPPFGDHPGVPLPQPPFDFYPEVLLPRPPTDLYPGGEWPQFPWYAQPRHG</sequence>